<dbReference type="AlphaFoldDB" id="A0A812ATF4"/>
<dbReference type="SUPFAM" id="SSF140741">
    <property type="entry name" value="RUN domain-like"/>
    <property type="match status" value="1"/>
</dbReference>
<dbReference type="PANTHER" id="PTHR46753:SF3">
    <property type="entry name" value="PDZ DOMAIN-CONTAINING PROTEIN"/>
    <property type="match status" value="1"/>
</dbReference>
<sequence length="678" mass="77069">MSVSDPLLKQLKALTLDFRLSKGIVNDKSEKLEPFCEILEKIFRKGLKQNGGWFSKTDYWCWIYKLLDSPTSQRINPIFSMVTDIVKESKKVCNLQGRGRLFIRYALVKKVLGVPVELLMKNRQMAEIWYHPEHSILGNEILSEIFISLLFEITEIRFLLNLKNASFLDETWGLPVYKEYELVPCDDIGMTVQYLVGRTLVRNVAPGSVAEEDGKIGCGDVLDELFGVSLRDASKSKVQYILRQNSGWPIRLAVTKCHTSDGCIYPPIEELMVLANLNRDQVNLTPVKEIPKKKEFKDDDEESADEPDLFHPPVERGRKPAHALLPFDDTDEIPVHGSDQTACYSVLFIEEVYLGNNGGQDRILDVIGRSMVNYPGKQQSFLLQLGETEVIILTRDQKKIAYRHSFTEISSCGRRTDSLKIFAYIAGETTCSLAQNFICRIFEAETPEEAKIILCAIGQGFDRTSFFLHYYLQSDDYLSSFCTFSCSPFPPLYCSLLLYCSSSLIILLFSLFYIALPLSYCIALPSIIFLLLPYYIALPTHYYIAHPIILLSSSFILLFLPHPIILLSSPFILLFLPHPIILLSSPFILLFLPHPIILLSSPLYCSFSPILLYCSPPLLYCLSPHPIILLSSPFILLFLPHPIILLSSPFILLFLPHPIILLSSSFILLYLHHPILYL</sequence>
<dbReference type="PROSITE" id="PS50826">
    <property type="entry name" value="RUN"/>
    <property type="match status" value="1"/>
</dbReference>
<reference evidence="6" key="1">
    <citation type="submission" date="2021-01" db="EMBL/GenBank/DDBJ databases">
        <authorList>
            <person name="Li R."/>
            <person name="Bekaert M."/>
        </authorList>
    </citation>
    <scope>NUCLEOTIDE SEQUENCE</scope>
    <source>
        <strain evidence="6">Farmed</strain>
    </source>
</reference>
<evidence type="ECO:0000256" key="1">
    <source>
        <dbReference type="SAM" id="MobiDB-lite"/>
    </source>
</evidence>
<accession>A0A812ATF4</accession>
<organism evidence="6 7">
    <name type="scientific">Acanthosepion pharaonis</name>
    <name type="common">Pharaoh cuttlefish</name>
    <name type="synonym">Sepia pharaonis</name>
    <dbReference type="NCBI Taxonomy" id="158019"/>
    <lineage>
        <taxon>Eukaryota</taxon>
        <taxon>Metazoa</taxon>
        <taxon>Spiralia</taxon>
        <taxon>Lophotrochozoa</taxon>
        <taxon>Mollusca</taxon>
        <taxon>Cephalopoda</taxon>
        <taxon>Coleoidea</taxon>
        <taxon>Decapodiformes</taxon>
        <taxon>Sepiida</taxon>
        <taxon>Sepiina</taxon>
        <taxon>Sepiidae</taxon>
        <taxon>Acanthosepion</taxon>
    </lineage>
</organism>
<feature type="transmembrane region" description="Helical" evidence="2">
    <location>
        <begin position="518"/>
        <end position="536"/>
    </location>
</feature>
<dbReference type="InterPro" id="IPR037213">
    <property type="entry name" value="Run_dom_sf"/>
</dbReference>
<dbReference type="CDD" id="cd17682">
    <property type="entry name" value="RUN_RUFY4_like"/>
    <property type="match status" value="1"/>
</dbReference>
<evidence type="ECO:0000313" key="6">
    <source>
        <dbReference type="EMBL" id="CAE1156248.1"/>
    </source>
</evidence>
<evidence type="ECO:0000313" key="7">
    <source>
        <dbReference type="Proteomes" id="UP000597762"/>
    </source>
</evidence>
<dbReference type="CDD" id="cd00136">
    <property type="entry name" value="PDZ_canonical"/>
    <property type="match status" value="1"/>
</dbReference>
<dbReference type="SUPFAM" id="SSF50156">
    <property type="entry name" value="PDZ domain-like"/>
    <property type="match status" value="1"/>
</dbReference>
<gene>
    <name evidence="6" type="ORF">SPHA_4703</name>
</gene>
<dbReference type="Gene3D" id="1.20.58.900">
    <property type="match status" value="1"/>
</dbReference>
<feature type="compositionally biased region" description="Acidic residues" evidence="1">
    <location>
        <begin position="298"/>
        <end position="307"/>
    </location>
</feature>
<keyword evidence="2" id="KW-1133">Transmembrane helix</keyword>
<feature type="transmembrane region" description="Helical" evidence="2">
    <location>
        <begin position="626"/>
        <end position="644"/>
    </location>
</feature>
<dbReference type="InterPro" id="IPR036034">
    <property type="entry name" value="PDZ_sf"/>
</dbReference>
<name>A0A812ATF4_ACAPH</name>
<dbReference type="EMBL" id="CAHIKZ030000152">
    <property type="protein sequence ID" value="CAE1156248.1"/>
    <property type="molecule type" value="Genomic_DNA"/>
</dbReference>
<keyword evidence="2" id="KW-0472">Membrane</keyword>
<evidence type="ECO:0008006" key="8">
    <source>
        <dbReference type="Google" id="ProtNLM"/>
    </source>
</evidence>
<comment type="caution">
    <text evidence="6">The sequence shown here is derived from an EMBL/GenBank/DDBJ whole genome shotgun (WGS) entry which is preliminary data.</text>
</comment>
<feature type="transmembrane region" description="Helical" evidence="2">
    <location>
        <begin position="650"/>
        <end position="671"/>
    </location>
</feature>
<feature type="transmembrane region" description="Helical" evidence="2">
    <location>
        <begin position="490"/>
        <end position="511"/>
    </location>
</feature>
<feature type="region of interest" description="Disordered" evidence="1">
    <location>
        <begin position="293"/>
        <end position="315"/>
    </location>
</feature>
<evidence type="ECO:0000259" key="3">
    <source>
        <dbReference type="PROSITE" id="PS01179"/>
    </source>
</evidence>
<dbReference type="InterPro" id="IPR001478">
    <property type="entry name" value="PDZ"/>
</dbReference>
<dbReference type="InterPro" id="IPR004012">
    <property type="entry name" value="Run_dom"/>
</dbReference>
<dbReference type="OrthoDB" id="9044749at2759"/>
<feature type="domain" description="RUN" evidence="5">
    <location>
        <begin position="26"/>
        <end position="165"/>
    </location>
</feature>
<dbReference type="Pfam" id="PF02759">
    <property type="entry name" value="RUN"/>
    <property type="match status" value="1"/>
</dbReference>
<feature type="domain" description="PDZ" evidence="4">
    <location>
        <begin position="188"/>
        <end position="244"/>
    </location>
</feature>
<dbReference type="Gene3D" id="2.30.29.30">
    <property type="entry name" value="Pleckstrin-homology domain (PH domain)/Phosphotyrosine-binding domain (PTB)"/>
    <property type="match status" value="1"/>
</dbReference>
<dbReference type="InterPro" id="IPR011993">
    <property type="entry name" value="PH-like_dom_sf"/>
</dbReference>
<dbReference type="Pfam" id="PF00640">
    <property type="entry name" value="PID"/>
    <property type="match status" value="1"/>
</dbReference>
<dbReference type="PROSITE" id="PS50106">
    <property type="entry name" value="PDZ"/>
    <property type="match status" value="1"/>
</dbReference>
<dbReference type="PANTHER" id="PTHR46753">
    <property type="entry name" value="FYVE AND COILED-COIL DOMAIN-CONTAINING PROTEIN 1"/>
    <property type="match status" value="1"/>
</dbReference>
<evidence type="ECO:0000259" key="4">
    <source>
        <dbReference type="PROSITE" id="PS50106"/>
    </source>
</evidence>
<dbReference type="PROSITE" id="PS01179">
    <property type="entry name" value="PID"/>
    <property type="match status" value="1"/>
</dbReference>
<dbReference type="InterPro" id="IPR006020">
    <property type="entry name" value="PTB/PI_dom"/>
</dbReference>
<feature type="domain" description="PID" evidence="3">
    <location>
        <begin position="353"/>
        <end position="462"/>
    </location>
</feature>
<proteinExistence type="predicted"/>
<evidence type="ECO:0000259" key="5">
    <source>
        <dbReference type="PROSITE" id="PS50826"/>
    </source>
</evidence>
<dbReference type="Gene3D" id="2.30.42.10">
    <property type="match status" value="1"/>
</dbReference>
<keyword evidence="2" id="KW-0812">Transmembrane</keyword>
<keyword evidence="7" id="KW-1185">Reference proteome</keyword>
<evidence type="ECO:0000256" key="2">
    <source>
        <dbReference type="SAM" id="Phobius"/>
    </source>
</evidence>
<protein>
    <recommendedName>
        <fullName evidence="8">RUN domain-containing protein</fullName>
    </recommendedName>
</protein>
<dbReference type="Proteomes" id="UP000597762">
    <property type="component" value="Unassembled WGS sequence"/>
</dbReference>
<dbReference type="SUPFAM" id="SSF50729">
    <property type="entry name" value="PH domain-like"/>
    <property type="match status" value="1"/>
</dbReference>